<evidence type="ECO:0000313" key="3">
    <source>
        <dbReference type="EMBL" id="CAB4699094.1"/>
    </source>
</evidence>
<dbReference type="Gene3D" id="3.60.40.10">
    <property type="entry name" value="PPM-type phosphatase domain"/>
    <property type="match status" value="1"/>
</dbReference>
<evidence type="ECO:0000259" key="1">
    <source>
        <dbReference type="PROSITE" id="PS51746"/>
    </source>
</evidence>
<dbReference type="GO" id="GO:0004722">
    <property type="term" value="F:protein serine/threonine phosphatase activity"/>
    <property type="evidence" value="ECO:0007669"/>
    <property type="project" value="InterPro"/>
</dbReference>
<proteinExistence type="predicted"/>
<dbReference type="EMBL" id="CAEZXU010000046">
    <property type="protein sequence ID" value="CAB4699094.1"/>
    <property type="molecule type" value="Genomic_DNA"/>
</dbReference>
<dbReference type="CDD" id="cd00143">
    <property type="entry name" value="PP2Cc"/>
    <property type="match status" value="1"/>
</dbReference>
<dbReference type="EMBL" id="CAEZWN010000041">
    <property type="protein sequence ID" value="CAB4654630.1"/>
    <property type="molecule type" value="Genomic_DNA"/>
</dbReference>
<dbReference type="PROSITE" id="PS51746">
    <property type="entry name" value="PPM_2"/>
    <property type="match status" value="1"/>
</dbReference>
<dbReference type="PANTHER" id="PTHR47992">
    <property type="entry name" value="PROTEIN PHOSPHATASE"/>
    <property type="match status" value="1"/>
</dbReference>
<dbReference type="InterPro" id="IPR015655">
    <property type="entry name" value="PP2C"/>
</dbReference>
<dbReference type="SMART" id="SM00332">
    <property type="entry name" value="PP2Cc"/>
    <property type="match status" value="1"/>
</dbReference>
<sequence>MRLQFNAIAQSDLGLVRDGNEDSALISPNLIAVADGMGGHAGGEVASAIAINTLEKLLPVITDASIDIDSREDLFLNISYEVDAEILQVSKEKPELSGMGTTLTALTLSDNKVDLLHIGDSRCYRWRDKRLEKLSYDHTVMQELLDQGRLTPEEVFDHPQRSLLTQALMGDSGIDPVLMSYEIKAGDKFLLCSDGLTNVLSELEITKIIKATSDDQLLDELINQTKAKGAPDNITIVWAEVVEASSEIKLIKFGAAK</sequence>
<dbReference type="AlphaFoldDB" id="A0A6J6KXW7"/>
<dbReference type="InterPro" id="IPR036457">
    <property type="entry name" value="PPM-type-like_dom_sf"/>
</dbReference>
<dbReference type="SUPFAM" id="SSF81606">
    <property type="entry name" value="PP2C-like"/>
    <property type="match status" value="1"/>
</dbReference>
<organism evidence="2">
    <name type="scientific">freshwater metagenome</name>
    <dbReference type="NCBI Taxonomy" id="449393"/>
    <lineage>
        <taxon>unclassified sequences</taxon>
        <taxon>metagenomes</taxon>
        <taxon>ecological metagenomes</taxon>
    </lineage>
</organism>
<gene>
    <name evidence="2" type="ORF">UFOPK2252_00558</name>
    <name evidence="3" type="ORF">UFOPK2592_00659</name>
</gene>
<dbReference type="Pfam" id="PF13672">
    <property type="entry name" value="PP2C_2"/>
    <property type="match status" value="1"/>
</dbReference>
<reference evidence="2" key="1">
    <citation type="submission" date="2020-05" db="EMBL/GenBank/DDBJ databases">
        <authorList>
            <person name="Chiriac C."/>
            <person name="Salcher M."/>
            <person name="Ghai R."/>
            <person name="Kavagutti S V."/>
        </authorList>
    </citation>
    <scope>NUCLEOTIDE SEQUENCE</scope>
</reference>
<protein>
    <submittedName>
        <fullName evidence="2">Unannotated protein</fullName>
    </submittedName>
</protein>
<feature type="domain" description="PPM-type phosphatase" evidence="1">
    <location>
        <begin position="2"/>
        <end position="241"/>
    </location>
</feature>
<dbReference type="SMART" id="SM00331">
    <property type="entry name" value="PP2C_SIG"/>
    <property type="match status" value="1"/>
</dbReference>
<evidence type="ECO:0000313" key="2">
    <source>
        <dbReference type="EMBL" id="CAB4654630.1"/>
    </source>
</evidence>
<accession>A0A6J6KXW7</accession>
<dbReference type="InterPro" id="IPR001932">
    <property type="entry name" value="PPM-type_phosphatase-like_dom"/>
</dbReference>
<name>A0A6J6KXW7_9ZZZZ</name>